<dbReference type="EMBL" id="CP036265">
    <property type="protein sequence ID" value="QDT17993.1"/>
    <property type="molecule type" value="Genomic_DNA"/>
</dbReference>
<dbReference type="Pfam" id="PF00085">
    <property type="entry name" value="Thioredoxin"/>
    <property type="match status" value="1"/>
</dbReference>
<evidence type="ECO:0000313" key="7">
    <source>
        <dbReference type="EMBL" id="QDT17993.1"/>
    </source>
</evidence>
<dbReference type="PANTHER" id="PTHR45663">
    <property type="entry name" value="GEO12009P1"/>
    <property type="match status" value="1"/>
</dbReference>
<dbReference type="InterPro" id="IPR013766">
    <property type="entry name" value="Thioredoxin_domain"/>
</dbReference>
<dbReference type="InterPro" id="IPR036249">
    <property type="entry name" value="Thioredoxin-like_sf"/>
</dbReference>
<dbReference type="KEGG" id="acaf:CA12_41310"/>
<gene>
    <name evidence="7" type="primary">trxA_4</name>
    <name evidence="7" type="ORF">CA12_41310</name>
</gene>
<dbReference type="Proteomes" id="UP000318741">
    <property type="component" value="Chromosome"/>
</dbReference>
<evidence type="ECO:0000256" key="1">
    <source>
        <dbReference type="ARBA" id="ARBA00022448"/>
    </source>
</evidence>
<dbReference type="SUPFAM" id="SSF52833">
    <property type="entry name" value="Thioredoxin-like"/>
    <property type="match status" value="1"/>
</dbReference>
<evidence type="ECO:0000256" key="5">
    <source>
        <dbReference type="SAM" id="MobiDB-lite"/>
    </source>
</evidence>
<dbReference type="GO" id="GO:0015035">
    <property type="term" value="F:protein-disulfide reductase activity"/>
    <property type="evidence" value="ECO:0007669"/>
    <property type="project" value="TreeGrafter"/>
</dbReference>
<feature type="domain" description="Thioredoxin" evidence="6">
    <location>
        <begin position="4"/>
        <end position="138"/>
    </location>
</feature>
<sequence>MRSGLSPQIVTAVALCVAAAGSVRPASGAGEWHQDLPSALAAAKKADRPVLMHFSAAWCGPCREMEPVLHSATVAELLRNDAVGVHLDFDQHKAIAQQYGVRGIPADVLLTPDGRVLGQMSGMKQPADYARRVKAVAGQYVSLKTLPQPELGPRIALDRPDPTRIGRQDPSWQSKLAAPSDGDEPDLGPAVPDAAFGGAFGDSDPSGSSLTKTFPPDPYGGRPDPFRPGSPADPTATDPTDNPAPSTTDDRESRRPVAGTPRVVRRPTRKLLGLRGYCPVTLHLEKKWVRGKRDFQWEHQGITYFLADDAAFDKFYTNAERYAPKLLGCDPVLYRDEGRAVPGSTTHAAIWKDDLFLFVSDANRQAFHADPSRYANGRQVLLIEEIEGVGTF</sequence>
<keyword evidence="8" id="KW-1185">Reference proteome</keyword>
<dbReference type="PROSITE" id="PS51352">
    <property type="entry name" value="THIOREDOXIN_2"/>
    <property type="match status" value="1"/>
</dbReference>
<dbReference type="CDD" id="cd02947">
    <property type="entry name" value="TRX_family"/>
    <property type="match status" value="1"/>
</dbReference>
<keyword evidence="2" id="KW-0249">Electron transport</keyword>
<dbReference type="AlphaFoldDB" id="A0A517PF42"/>
<feature type="compositionally biased region" description="Low complexity" evidence="5">
    <location>
        <begin position="232"/>
        <end position="247"/>
    </location>
</feature>
<feature type="compositionally biased region" description="Basic and acidic residues" evidence="5">
    <location>
        <begin position="156"/>
        <end position="167"/>
    </location>
</feature>
<feature type="region of interest" description="Disordered" evidence="5">
    <location>
        <begin position="151"/>
        <end position="265"/>
    </location>
</feature>
<dbReference type="InterPro" id="IPR017937">
    <property type="entry name" value="Thioredoxin_CS"/>
</dbReference>
<dbReference type="PROSITE" id="PS00194">
    <property type="entry name" value="THIOREDOXIN_1"/>
    <property type="match status" value="1"/>
</dbReference>
<keyword evidence="3" id="KW-1015">Disulfide bond</keyword>
<evidence type="ECO:0000313" key="8">
    <source>
        <dbReference type="Proteomes" id="UP000318741"/>
    </source>
</evidence>
<keyword evidence="4" id="KW-0676">Redox-active center</keyword>
<reference evidence="7 8" key="1">
    <citation type="submission" date="2019-02" db="EMBL/GenBank/DDBJ databases">
        <title>Deep-cultivation of Planctomycetes and their phenomic and genomic characterization uncovers novel biology.</title>
        <authorList>
            <person name="Wiegand S."/>
            <person name="Jogler M."/>
            <person name="Boedeker C."/>
            <person name="Pinto D."/>
            <person name="Vollmers J."/>
            <person name="Rivas-Marin E."/>
            <person name="Kohn T."/>
            <person name="Peeters S.H."/>
            <person name="Heuer A."/>
            <person name="Rast P."/>
            <person name="Oberbeckmann S."/>
            <person name="Bunk B."/>
            <person name="Jeske O."/>
            <person name="Meyerdierks A."/>
            <person name="Storesund J.E."/>
            <person name="Kallscheuer N."/>
            <person name="Luecker S."/>
            <person name="Lage O.M."/>
            <person name="Pohl T."/>
            <person name="Merkel B.J."/>
            <person name="Hornburger P."/>
            <person name="Mueller R.-W."/>
            <person name="Bruemmer F."/>
            <person name="Labrenz M."/>
            <person name="Spormann A.M."/>
            <person name="Op den Camp H."/>
            <person name="Overmann J."/>
            <person name="Amann R."/>
            <person name="Jetten M.S.M."/>
            <person name="Mascher T."/>
            <person name="Medema M.H."/>
            <person name="Devos D.P."/>
            <person name="Kaster A.-K."/>
            <person name="Ovreas L."/>
            <person name="Rohde M."/>
            <person name="Galperin M.Y."/>
            <person name="Jogler C."/>
        </authorList>
    </citation>
    <scope>NUCLEOTIDE SEQUENCE [LARGE SCALE GENOMIC DNA]</scope>
    <source>
        <strain evidence="7 8">CA12</strain>
    </source>
</reference>
<accession>A0A517PF42</accession>
<dbReference type="PANTHER" id="PTHR45663:SF11">
    <property type="entry name" value="GEO12009P1"/>
    <property type="match status" value="1"/>
</dbReference>
<evidence type="ECO:0000256" key="4">
    <source>
        <dbReference type="ARBA" id="ARBA00023284"/>
    </source>
</evidence>
<name>A0A517PF42_9PLAN</name>
<evidence type="ECO:0000256" key="2">
    <source>
        <dbReference type="ARBA" id="ARBA00022982"/>
    </source>
</evidence>
<evidence type="ECO:0000259" key="6">
    <source>
        <dbReference type="PROSITE" id="PS51352"/>
    </source>
</evidence>
<dbReference type="Gene3D" id="3.40.30.10">
    <property type="entry name" value="Glutaredoxin"/>
    <property type="match status" value="1"/>
</dbReference>
<keyword evidence="1" id="KW-0813">Transport</keyword>
<dbReference type="GO" id="GO:0005737">
    <property type="term" value="C:cytoplasm"/>
    <property type="evidence" value="ECO:0007669"/>
    <property type="project" value="TreeGrafter"/>
</dbReference>
<organism evidence="7 8">
    <name type="scientific">Alienimonas californiensis</name>
    <dbReference type="NCBI Taxonomy" id="2527989"/>
    <lineage>
        <taxon>Bacteria</taxon>
        <taxon>Pseudomonadati</taxon>
        <taxon>Planctomycetota</taxon>
        <taxon>Planctomycetia</taxon>
        <taxon>Planctomycetales</taxon>
        <taxon>Planctomycetaceae</taxon>
        <taxon>Alienimonas</taxon>
    </lineage>
</organism>
<evidence type="ECO:0000256" key="3">
    <source>
        <dbReference type="ARBA" id="ARBA00023157"/>
    </source>
</evidence>
<proteinExistence type="predicted"/>
<protein>
    <submittedName>
        <fullName evidence="7">Thioredoxin</fullName>
    </submittedName>
</protein>
<dbReference type="OrthoDB" id="244344at2"/>